<feature type="compositionally biased region" description="Pro residues" evidence="1">
    <location>
        <begin position="1"/>
        <end position="10"/>
    </location>
</feature>
<feature type="region of interest" description="Disordered" evidence="1">
    <location>
        <begin position="1"/>
        <end position="28"/>
    </location>
</feature>
<comment type="caution">
    <text evidence="2">The sequence shown here is derived from an EMBL/GenBank/DDBJ whole genome shotgun (WGS) entry which is preliminary data.</text>
</comment>
<gene>
    <name evidence="2" type="ORF">DFH08DRAFT_898201</name>
</gene>
<dbReference type="AlphaFoldDB" id="A0AAD6Z8B6"/>
<dbReference type="Proteomes" id="UP001218218">
    <property type="component" value="Unassembled WGS sequence"/>
</dbReference>
<proteinExistence type="predicted"/>
<accession>A0AAD6Z8B6</accession>
<protein>
    <submittedName>
        <fullName evidence="2">Uncharacterized protein</fullName>
    </submittedName>
</protein>
<evidence type="ECO:0000313" key="3">
    <source>
        <dbReference type="Proteomes" id="UP001218218"/>
    </source>
</evidence>
<dbReference type="EMBL" id="JARIHO010000076">
    <property type="protein sequence ID" value="KAJ7310926.1"/>
    <property type="molecule type" value="Genomic_DNA"/>
</dbReference>
<evidence type="ECO:0000256" key="1">
    <source>
        <dbReference type="SAM" id="MobiDB-lite"/>
    </source>
</evidence>
<reference evidence="2" key="1">
    <citation type="submission" date="2023-03" db="EMBL/GenBank/DDBJ databases">
        <title>Massive genome expansion in bonnet fungi (Mycena s.s.) driven by repeated elements and novel gene families across ecological guilds.</title>
        <authorList>
            <consortium name="Lawrence Berkeley National Laboratory"/>
            <person name="Harder C.B."/>
            <person name="Miyauchi S."/>
            <person name="Viragh M."/>
            <person name="Kuo A."/>
            <person name="Thoen E."/>
            <person name="Andreopoulos B."/>
            <person name="Lu D."/>
            <person name="Skrede I."/>
            <person name="Drula E."/>
            <person name="Henrissat B."/>
            <person name="Morin E."/>
            <person name="Kohler A."/>
            <person name="Barry K."/>
            <person name="LaButti K."/>
            <person name="Morin E."/>
            <person name="Salamov A."/>
            <person name="Lipzen A."/>
            <person name="Mereny Z."/>
            <person name="Hegedus B."/>
            <person name="Baldrian P."/>
            <person name="Stursova M."/>
            <person name="Weitz H."/>
            <person name="Taylor A."/>
            <person name="Grigoriev I.V."/>
            <person name="Nagy L.G."/>
            <person name="Martin F."/>
            <person name="Kauserud H."/>
        </authorList>
    </citation>
    <scope>NUCLEOTIDE SEQUENCE</scope>
    <source>
        <strain evidence="2">CBHHK002</strain>
    </source>
</reference>
<keyword evidence="3" id="KW-1185">Reference proteome</keyword>
<evidence type="ECO:0000313" key="2">
    <source>
        <dbReference type="EMBL" id="KAJ7310926.1"/>
    </source>
</evidence>
<name>A0AAD6Z8B6_9AGAR</name>
<sequence>MAPGHIPAPPTHFQTPKPADGGWPPSTDRISAHHDRLESLLDSALATMTLILDIATTPTFSAHTTDVLRALCQRTIVATCPSPNPDPNPLPHASPVPSTPTKIATYADAVTATPDHTGTGADEASMTKAAKCDRAQSSASSAPDLIFRIDSLPSAPIVRPHPTALFLALAAKPVAPDLCVAGVQWTQNGNLTINFARNGTYTAGGAIEHAPAIWGIIRPHLRLPKHCPTPRIDRGGSWHSVLVHDVPVLPLPGEPGYDPDPINAHQWLHRGGFCGQVEHISILCSDEAFLSRKTVPFRLSLAS</sequence>
<organism evidence="2 3">
    <name type="scientific">Mycena albidolilacea</name>
    <dbReference type="NCBI Taxonomy" id="1033008"/>
    <lineage>
        <taxon>Eukaryota</taxon>
        <taxon>Fungi</taxon>
        <taxon>Dikarya</taxon>
        <taxon>Basidiomycota</taxon>
        <taxon>Agaricomycotina</taxon>
        <taxon>Agaricomycetes</taxon>
        <taxon>Agaricomycetidae</taxon>
        <taxon>Agaricales</taxon>
        <taxon>Marasmiineae</taxon>
        <taxon>Mycenaceae</taxon>
        <taxon>Mycena</taxon>
    </lineage>
</organism>